<proteinExistence type="predicted"/>
<evidence type="ECO:0000313" key="2">
    <source>
        <dbReference type="Proteomes" id="UP000478052"/>
    </source>
</evidence>
<protein>
    <submittedName>
        <fullName evidence="1">Dimer Tnp hAT domain-containing protein</fullName>
    </submittedName>
</protein>
<dbReference type="EMBL" id="VUJU01002994">
    <property type="protein sequence ID" value="KAF0759432.1"/>
    <property type="molecule type" value="Genomic_DNA"/>
</dbReference>
<keyword evidence="2" id="KW-1185">Reference proteome</keyword>
<sequence length="67" mass="8253">MMKEERLNALAVFNIESEITKQLDYKDLTISHLEKNYNYCTYCIHFCRYFFFNVKYMLFNLNFNDSN</sequence>
<comment type="caution">
    <text evidence="1">The sequence shown here is derived from an EMBL/GenBank/DDBJ whole genome shotgun (WGS) entry which is preliminary data.</text>
</comment>
<gene>
    <name evidence="1" type="ORF">FWK35_00017381</name>
</gene>
<evidence type="ECO:0000313" key="1">
    <source>
        <dbReference type="EMBL" id="KAF0759432.1"/>
    </source>
</evidence>
<organism evidence="1 2">
    <name type="scientific">Aphis craccivora</name>
    <name type="common">Cowpea aphid</name>
    <dbReference type="NCBI Taxonomy" id="307492"/>
    <lineage>
        <taxon>Eukaryota</taxon>
        <taxon>Metazoa</taxon>
        <taxon>Ecdysozoa</taxon>
        <taxon>Arthropoda</taxon>
        <taxon>Hexapoda</taxon>
        <taxon>Insecta</taxon>
        <taxon>Pterygota</taxon>
        <taxon>Neoptera</taxon>
        <taxon>Paraneoptera</taxon>
        <taxon>Hemiptera</taxon>
        <taxon>Sternorrhyncha</taxon>
        <taxon>Aphidomorpha</taxon>
        <taxon>Aphidoidea</taxon>
        <taxon>Aphididae</taxon>
        <taxon>Aphidini</taxon>
        <taxon>Aphis</taxon>
        <taxon>Aphis</taxon>
    </lineage>
</organism>
<dbReference type="Proteomes" id="UP000478052">
    <property type="component" value="Unassembled WGS sequence"/>
</dbReference>
<accession>A0A6G0YP59</accession>
<name>A0A6G0YP59_APHCR</name>
<reference evidence="1 2" key="1">
    <citation type="submission" date="2019-08" db="EMBL/GenBank/DDBJ databases">
        <title>Whole genome of Aphis craccivora.</title>
        <authorList>
            <person name="Voronova N.V."/>
            <person name="Shulinski R.S."/>
            <person name="Bandarenka Y.V."/>
            <person name="Zhorov D.G."/>
            <person name="Warner D."/>
        </authorList>
    </citation>
    <scope>NUCLEOTIDE SEQUENCE [LARGE SCALE GENOMIC DNA]</scope>
    <source>
        <strain evidence="1">180601</strain>
        <tissue evidence="1">Whole Body</tissue>
    </source>
</reference>
<dbReference type="AlphaFoldDB" id="A0A6G0YP59"/>